<keyword evidence="8 11" id="KW-0521">NADP</keyword>
<dbReference type="PROSITE" id="PS00787">
    <property type="entry name" value="CHORISMATE_SYNTHASE_1"/>
    <property type="match status" value="1"/>
</dbReference>
<comment type="caution">
    <text evidence="11">Lacks conserved residue(s) required for the propagation of feature annotation.</text>
</comment>
<sequence>MAGSTYGNIFKITTWGESHGKAVGVVVDGCPAGVPLCEEDIQFFLDRRKPGQSAYTTQRNEDDKVEILSGIFEGKTTGTPISLVVHNKDHHSADYSQIAECYRPGHADYTFDEKYGFRDYRGGGRSSGRETIGRVAAGAIASKILESLNISIMTYSKSIGNVSINYNNFNKDEIQKNPMYMPDSNAAKLAGDMLKEKMAEMDSVGGIIECVVAGMPTGVGEPVFDKLDANLAKAIMSIGAVKGIEIGDGFAVATSTGSKDNDGFKVENGHISKTSNHAGGVLGGISDGSPIVLRAAIKPTPSIAMTQQTVNKSMENIDINIKGRHDPIIVPRAVVVVESMVAVTIVDLLFQSMTSRMDNIIKFFK</sequence>
<dbReference type="InterPro" id="IPR000453">
    <property type="entry name" value="Chorismate_synth"/>
</dbReference>
<dbReference type="PANTHER" id="PTHR21085:SF0">
    <property type="entry name" value="CHORISMATE SYNTHASE"/>
    <property type="match status" value="1"/>
</dbReference>
<dbReference type="NCBIfam" id="NF003793">
    <property type="entry name" value="PRK05382.1"/>
    <property type="match status" value="1"/>
</dbReference>
<dbReference type="GO" id="GO:0004107">
    <property type="term" value="F:chorismate synthase activity"/>
    <property type="evidence" value="ECO:0007669"/>
    <property type="project" value="UniProtKB-UniRule"/>
</dbReference>
<keyword evidence="7 11" id="KW-0274">FAD</keyword>
<dbReference type="EMBL" id="QSFD01000002">
    <property type="protein sequence ID" value="RHA20181.1"/>
    <property type="molecule type" value="Genomic_DNA"/>
</dbReference>
<dbReference type="Proteomes" id="UP000284779">
    <property type="component" value="Unassembled WGS sequence"/>
</dbReference>
<comment type="pathway">
    <text evidence="1 11 12">Metabolic intermediate biosynthesis; chorismate biosynthesis; chorismate from D-erythrose 4-phosphate and phosphoenolpyruvate: step 7/7.</text>
</comment>
<comment type="catalytic activity">
    <reaction evidence="11 12">
        <text>5-O-(1-carboxyvinyl)-3-phosphoshikimate = chorismate + phosphate</text>
        <dbReference type="Rhea" id="RHEA:21020"/>
        <dbReference type="ChEBI" id="CHEBI:29748"/>
        <dbReference type="ChEBI" id="CHEBI:43474"/>
        <dbReference type="ChEBI" id="CHEBI:57701"/>
        <dbReference type="EC" id="4.2.3.5"/>
    </reaction>
</comment>
<dbReference type="AlphaFoldDB" id="A0A316QQJ1"/>
<keyword evidence="9 11" id="KW-0057">Aromatic amino acid biosynthesis</keyword>
<accession>A0A316QQJ1</accession>
<evidence type="ECO:0000313" key="13">
    <source>
        <dbReference type="EMBL" id="RHA20181.1"/>
    </source>
</evidence>
<dbReference type="Pfam" id="PF01264">
    <property type="entry name" value="Chorismate_synt"/>
    <property type="match status" value="1"/>
</dbReference>
<dbReference type="PROSITE" id="PS00788">
    <property type="entry name" value="CHORISMATE_SYNTHASE_2"/>
    <property type="match status" value="1"/>
</dbReference>
<dbReference type="SUPFAM" id="SSF103263">
    <property type="entry name" value="Chorismate synthase, AroC"/>
    <property type="match status" value="1"/>
</dbReference>
<keyword evidence="14" id="KW-1185">Reference proteome</keyword>
<evidence type="ECO:0000256" key="12">
    <source>
        <dbReference type="RuleBase" id="RU000605"/>
    </source>
</evidence>
<dbReference type="RefSeq" id="WP_117969723.1">
    <property type="nucleotide sequence ID" value="NZ_CATWJF010000005.1"/>
</dbReference>
<dbReference type="PIRSF" id="PIRSF001456">
    <property type="entry name" value="Chorismate_synth"/>
    <property type="match status" value="1"/>
</dbReference>
<dbReference type="GO" id="GO:0009423">
    <property type="term" value="P:chorismate biosynthetic process"/>
    <property type="evidence" value="ECO:0007669"/>
    <property type="project" value="UniProtKB-UniRule"/>
</dbReference>
<proteinExistence type="inferred from homology"/>
<protein>
    <recommendedName>
        <fullName evidence="3 11">Chorismate synthase</fullName>
        <shortName evidence="11">CS</shortName>
        <ecNumber evidence="3 11">4.2.3.5</ecNumber>
    </recommendedName>
    <alternativeName>
        <fullName evidence="11">5-enolpyruvylshikimate-3-phosphate phospholyase</fullName>
    </alternativeName>
</protein>
<dbReference type="FunFam" id="3.60.150.10:FF:000002">
    <property type="entry name" value="Chorismate synthase"/>
    <property type="match status" value="1"/>
</dbReference>
<evidence type="ECO:0000256" key="10">
    <source>
        <dbReference type="ARBA" id="ARBA00023239"/>
    </source>
</evidence>
<evidence type="ECO:0000313" key="14">
    <source>
        <dbReference type="Proteomes" id="UP000284779"/>
    </source>
</evidence>
<feature type="binding site" evidence="11">
    <location>
        <begin position="125"/>
        <end position="127"/>
    </location>
    <ligand>
        <name>FMN</name>
        <dbReference type="ChEBI" id="CHEBI:58210"/>
    </ligand>
</feature>
<evidence type="ECO:0000256" key="9">
    <source>
        <dbReference type="ARBA" id="ARBA00023141"/>
    </source>
</evidence>
<feature type="binding site" evidence="11">
    <location>
        <position position="283"/>
    </location>
    <ligand>
        <name>FMN</name>
        <dbReference type="ChEBI" id="CHEBI:58210"/>
    </ligand>
</feature>
<evidence type="ECO:0000256" key="5">
    <source>
        <dbReference type="ARBA" id="ARBA00022630"/>
    </source>
</evidence>
<comment type="cofactor">
    <cofactor evidence="11 12">
        <name>FMNH2</name>
        <dbReference type="ChEBI" id="CHEBI:57618"/>
    </cofactor>
    <text evidence="11 12">Reduced FMN (FMNH(2)).</text>
</comment>
<dbReference type="UniPathway" id="UPA00053">
    <property type="reaction ID" value="UER00090"/>
</dbReference>
<evidence type="ECO:0000256" key="8">
    <source>
        <dbReference type="ARBA" id="ARBA00022857"/>
    </source>
</evidence>
<evidence type="ECO:0000256" key="2">
    <source>
        <dbReference type="ARBA" id="ARBA00008014"/>
    </source>
</evidence>
<keyword evidence="6 11" id="KW-0288">FMN</keyword>
<evidence type="ECO:0000256" key="4">
    <source>
        <dbReference type="ARBA" id="ARBA00022605"/>
    </source>
</evidence>
<evidence type="ECO:0000256" key="1">
    <source>
        <dbReference type="ARBA" id="ARBA00005044"/>
    </source>
</evidence>
<dbReference type="EC" id="4.2.3.5" evidence="3 11"/>
<comment type="similarity">
    <text evidence="2 11 12">Belongs to the chorismate synthase family.</text>
</comment>
<keyword evidence="5 11" id="KW-0285">Flavoprotein</keyword>
<evidence type="ECO:0000256" key="7">
    <source>
        <dbReference type="ARBA" id="ARBA00022827"/>
    </source>
</evidence>
<organism evidence="13 14">
    <name type="scientific">Eubacterium ventriosum</name>
    <dbReference type="NCBI Taxonomy" id="39496"/>
    <lineage>
        <taxon>Bacteria</taxon>
        <taxon>Bacillati</taxon>
        <taxon>Bacillota</taxon>
        <taxon>Clostridia</taxon>
        <taxon>Eubacteriales</taxon>
        <taxon>Eubacteriaceae</taxon>
        <taxon>Eubacterium</taxon>
    </lineage>
</organism>
<gene>
    <name evidence="11" type="primary">aroC</name>
    <name evidence="13" type="ORF">DW944_03335</name>
</gene>
<comment type="subunit">
    <text evidence="11">Homotetramer.</text>
</comment>
<dbReference type="CDD" id="cd07304">
    <property type="entry name" value="Chorismate_synthase"/>
    <property type="match status" value="1"/>
</dbReference>
<keyword evidence="4 11" id="KW-0028">Amino-acid biosynthesis</keyword>
<keyword evidence="10 11" id="KW-0456">Lyase</keyword>
<dbReference type="Gene3D" id="3.60.150.10">
    <property type="entry name" value="Chorismate synthase AroC"/>
    <property type="match status" value="1"/>
</dbReference>
<feature type="binding site" evidence="11">
    <location>
        <position position="324"/>
    </location>
    <ligand>
        <name>FMN</name>
        <dbReference type="ChEBI" id="CHEBI:58210"/>
    </ligand>
</feature>
<name>A0A316QQJ1_9FIRM</name>
<dbReference type="GO" id="GO:0009073">
    <property type="term" value="P:aromatic amino acid family biosynthetic process"/>
    <property type="evidence" value="ECO:0007669"/>
    <property type="project" value="UniProtKB-KW"/>
</dbReference>
<comment type="function">
    <text evidence="11">Catalyzes the anti-1,4-elimination of the C-3 phosphate and the C-6 proR hydrogen from 5-enolpyruvylshikimate-3-phosphate (EPSP) to yield chorismate, which is the branch point compound that serves as the starting substrate for the three terminal pathways of aromatic amino acid biosynthesis. This reaction introduces a second double bond into the aromatic ring system.</text>
</comment>
<dbReference type="NCBIfam" id="TIGR00033">
    <property type="entry name" value="aroC"/>
    <property type="match status" value="1"/>
</dbReference>
<dbReference type="PANTHER" id="PTHR21085">
    <property type="entry name" value="CHORISMATE SYNTHASE"/>
    <property type="match status" value="1"/>
</dbReference>
<dbReference type="HAMAP" id="MF_00300">
    <property type="entry name" value="Chorismate_synth"/>
    <property type="match status" value="1"/>
</dbReference>
<evidence type="ECO:0000256" key="11">
    <source>
        <dbReference type="HAMAP-Rule" id="MF_00300"/>
    </source>
</evidence>
<evidence type="ECO:0000256" key="3">
    <source>
        <dbReference type="ARBA" id="ARBA00013036"/>
    </source>
</evidence>
<dbReference type="InterPro" id="IPR035904">
    <property type="entry name" value="Chorismate_synth_AroC_sf"/>
</dbReference>
<dbReference type="GO" id="GO:0010181">
    <property type="term" value="F:FMN binding"/>
    <property type="evidence" value="ECO:0007669"/>
    <property type="project" value="TreeGrafter"/>
</dbReference>
<reference evidence="13 14" key="1">
    <citation type="submission" date="2018-08" db="EMBL/GenBank/DDBJ databases">
        <title>A genome reference for cultivated species of the human gut microbiota.</title>
        <authorList>
            <person name="Zou Y."/>
            <person name="Xue W."/>
            <person name="Luo G."/>
        </authorList>
    </citation>
    <scope>NUCLEOTIDE SEQUENCE [LARGE SCALE GENOMIC DNA]</scope>
    <source>
        <strain evidence="13 14">AM44-11BH</strain>
    </source>
</reference>
<feature type="binding site" evidence="11">
    <location>
        <begin position="298"/>
        <end position="302"/>
    </location>
    <ligand>
        <name>FMN</name>
        <dbReference type="ChEBI" id="CHEBI:58210"/>
    </ligand>
</feature>
<comment type="caution">
    <text evidence="13">The sequence shown here is derived from an EMBL/GenBank/DDBJ whole genome shotgun (WGS) entry which is preliminary data.</text>
</comment>
<dbReference type="InterPro" id="IPR020541">
    <property type="entry name" value="Chorismate_synthase_CS"/>
</dbReference>
<evidence type="ECO:0000256" key="6">
    <source>
        <dbReference type="ARBA" id="ARBA00022643"/>
    </source>
</evidence>
<feature type="binding site" evidence="11">
    <location>
        <position position="48"/>
    </location>
    <ligand>
        <name>NADP(+)</name>
        <dbReference type="ChEBI" id="CHEBI:58349"/>
    </ligand>
</feature>
<dbReference type="GO" id="GO:0005829">
    <property type="term" value="C:cytosol"/>
    <property type="evidence" value="ECO:0007669"/>
    <property type="project" value="TreeGrafter"/>
</dbReference>
<dbReference type="GO" id="GO:0008652">
    <property type="term" value="P:amino acid biosynthetic process"/>
    <property type="evidence" value="ECO:0007669"/>
    <property type="project" value="UniProtKB-KW"/>
</dbReference>